<evidence type="ECO:0000256" key="6">
    <source>
        <dbReference type="ARBA" id="ARBA00022962"/>
    </source>
</evidence>
<protein>
    <recommendedName>
        <fullName evidence="2">glutamine--fructose-6-phosphate transaminase (isomerizing)</fullName>
        <ecNumber evidence="2">2.6.1.16</ecNumber>
    </recommendedName>
</protein>
<dbReference type="InterPro" id="IPR046348">
    <property type="entry name" value="SIS_dom_sf"/>
</dbReference>
<dbReference type="GO" id="GO:0006002">
    <property type="term" value="P:fructose 6-phosphate metabolic process"/>
    <property type="evidence" value="ECO:0007669"/>
    <property type="project" value="TreeGrafter"/>
</dbReference>
<proteinExistence type="predicted"/>
<gene>
    <name evidence="9" type="primary">Contig3050.g3259</name>
    <name evidence="9" type="ORF">STYLEM_18133</name>
</gene>
<dbReference type="Gene3D" id="3.40.50.10490">
    <property type="entry name" value="Glucose-6-phosphate isomerase like protein, domain 1"/>
    <property type="match status" value="2"/>
</dbReference>
<feature type="domain" description="Glutamine amidotransferase type-2" evidence="7">
    <location>
        <begin position="23"/>
        <end position="277"/>
    </location>
</feature>
<dbReference type="InterPro" id="IPR017932">
    <property type="entry name" value="GATase_2_dom"/>
</dbReference>
<feature type="domain" description="SIS" evidence="8">
    <location>
        <begin position="515"/>
        <end position="663"/>
    </location>
</feature>
<comment type="catalytic activity">
    <reaction evidence="1">
        <text>D-fructose 6-phosphate + L-glutamine = D-glucosamine 6-phosphate + L-glutamate</text>
        <dbReference type="Rhea" id="RHEA:13237"/>
        <dbReference type="ChEBI" id="CHEBI:29985"/>
        <dbReference type="ChEBI" id="CHEBI:58359"/>
        <dbReference type="ChEBI" id="CHEBI:58725"/>
        <dbReference type="ChEBI" id="CHEBI:61527"/>
        <dbReference type="EC" id="2.6.1.16"/>
    </reaction>
</comment>
<dbReference type="OMA" id="GCTAKYW"/>
<name>A0A078B3A1_STYLE</name>
<dbReference type="Gene3D" id="3.60.20.10">
    <property type="entry name" value="Glutamine Phosphoribosylpyrophosphate, subunit 1, domain 1"/>
    <property type="match status" value="1"/>
</dbReference>
<dbReference type="InterPro" id="IPR029055">
    <property type="entry name" value="Ntn_hydrolases_N"/>
</dbReference>
<evidence type="ECO:0000256" key="5">
    <source>
        <dbReference type="ARBA" id="ARBA00022737"/>
    </source>
</evidence>
<dbReference type="GO" id="GO:0097367">
    <property type="term" value="F:carbohydrate derivative binding"/>
    <property type="evidence" value="ECO:0007669"/>
    <property type="project" value="InterPro"/>
</dbReference>
<dbReference type="PROSITE" id="PS51464">
    <property type="entry name" value="SIS"/>
    <property type="match status" value="2"/>
</dbReference>
<dbReference type="SUPFAM" id="SSF56235">
    <property type="entry name" value="N-terminal nucleophile aminohydrolases (Ntn hydrolases)"/>
    <property type="match status" value="1"/>
</dbReference>
<keyword evidence="3 9" id="KW-0032">Aminotransferase</keyword>
<dbReference type="CDD" id="cd05009">
    <property type="entry name" value="SIS_GlmS_GlmD_2"/>
    <property type="match status" value="1"/>
</dbReference>
<dbReference type="PANTHER" id="PTHR10937:SF0">
    <property type="entry name" value="GLUTAMINE--FRUCTOSE-6-PHOSPHATE TRANSAMINASE (ISOMERIZING)"/>
    <property type="match status" value="1"/>
</dbReference>
<dbReference type="Pfam" id="PF13522">
    <property type="entry name" value="GATase_6"/>
    <property type="match status" value="1"/>
</dbReference>
<dbReference type="OrthoDB" id="15235at2759"/>
<sequence>MQDQQSYLRNLIFGSNFQNNQCCGIVGYIGNQAKAGEVCIQGLQILESRGYDSCGIVSIDQEGNFVRTKFASSDRFGGDCIKRMELEGKGKHDHCIGIGHTRWATHGDKTDVNAHPHYDQKERIALIHNGLIENYHHLKEELRDKYGIRPVSQTDTEIVALYIGIFLDQGHELFEAITKCVEILEGAYSFVLISILDPTSMYIVKNTGTMVIGVAKELHAVEDEEVKTLDIDSNEKKHEGRDEHLFQIVASDTTVFQDYTKHYYNIDDKEIIKISIQQQVERHKLREIKEELIKIKKPPGIDHFYVMEMLDQPNAVCKALNYGARFISGEPMVKLGGLEQHEEKLASVQNLIIAACGTSFYAGQYAEYLMRELNIFQYVEAKIASEITDIDLNIKNGGFLSVSQSGETMDLLIPFRRAKEFDLARLNVVNKVMSTLAREESCGVFLNCGRELSVASTKAFISQATVLTLVSLWFAQRKNFKATKKIRAGIISELRFLSSNVQKVLDDCVSFSKSIAREIKAFKHLFLLGTGLGEIVAKEGALKIKELTYNHCQCLNINNISNHFYNYLKKNENTPVVFVVLSDKYADEMIDAMLKLAERARMTPIVICDIQDKQRRDILENFCQKRIFYVPNSGYMSALLCVMPLQRLAYDLTIELGFDPDRPRNLAKELTTK</sequence>
<feature type="domain" description="SIS" evidence="8">
    <location>
        <begin position="341"/>
        <end position="480"/>
    </location>
</feature>
<accession>A0A078B3A1</accession>
<evidence type="ECO:0000259" key="7">
    <source>
        <dbReference type="PROSITE" id="PS51278"/>
    </source>
</evidence>
<reference evidence="9 10" key="1">
    <citation type="submission" date="2014-06" db="EMBL/GenBank/DDBJ databases">
        <authorList>
            <person name="Swart Estienne"/>
        </authorList>
    </citation>
    <scope>NUCLEOTIDE SEQUENCE [LARGE SCALE GENOMIC DNA]</scope>
    <source>
        <strain evidence="9 10">130c</strain>
    </source>
</reference>
<dbReference type="CDD" id="cd05008">
    <property type="entry name" value="SIS_GlmS_GlmD_1"/>
    <property type="match status" value="1"/>
</dbReference>
<keyword evidence="6" id="KW-0315">Glutamine amidotransferase</keyword>
<dbReference type="AlphaFoldDB" id="A0A078B3A1"/>
<dbReference type="GO" id="GO:0006487">
    <property type="term" value="P:protein N-linked glycosylation"/>
    <property type="evidence" value="ECO:0007669"/>
    <property type="project" value="TreeGrafter"/>
</dbReference>
<dbReference type="InterPro" id="IPR035466">
    <property type="entry name" value="GlmS/AgaS_SIS"/>
</dbReference>
<dbReference type="Proteomes" id="UP000039865">
    <property type="component" value="Unassembled WGS sequence"/>
</dbReference>
<evidence type="ECO:0000256" key="3">
    <source>
        <dbReference type="ARBA" id="ARBA00022576"/>
    </source>
</evidence>
<organism evidence="9 10">
    <name type="scientific">Stylonychia lemnae</name>
    <name type="common">Ciliate</name>
    <dbReference type="NCBI Taxonomy" id="5949"/>
    <lineage>
        <taxon>Eukaryota</taxon>
        <taxon>Sar</taxon>
        <taxon>Alveolata</taxon>
        <taxon>Ciliophora</taxon>
        <taxon>Intramacronucleata</taxon>
        <taxon>Spirotrichea</taxon>
        <taxon>Stichotrichia</taxon>
        <taxon>Sporadotrichida</taxon>
        <taxon>Oxytrichidae</taxon>
        <taxon>Stylonychinae</taxon>
        <taxon>Stylonychia</taxon>
    </lineage>
</organism>
<evidence type="ECO:0000256" key="1">
    <source>
        <dbReference type="ARBA" id="ARBA00001031"/>
    </source>
</evidence>
<dbReference type="InterPro" id="IPR035490">
    <property type="entry name" value="GlmS/FrlB_SIS"/>
</dbReference>
<dbReference type="PANTHER" id="PTHR10937">
    <property type="entry name" value="GLUCOSAMINE--FRUCTOSE-6-PHOSPHATE AMINOTRANSFERASE, ISOMERIZING"/>
    <property type="match status" value="1"/>
</dbReference>
<dbReference type="EC" id="2.6.1.16" evidence="2"/>
<keyword evidence="4 9" id="KW-0808">Transferase</keyword>
<evidence type="ECO:0000256" key="2">
    <source>
        <dbReference type="ARBA" id="ARBA00012916"/>
    </source>
</evidence>
<keyword evidence="5" id="KW-0677">Repeat</keyword>
<evidence type="ECO:0000256" key="4">
    <source>
        <dbReference type="ARBA" id="ARBA00022679"/>
    </source>
</evidence>
<keyword evidence="10" id="KW-1185">Reference proteome</keyword>
<dbReference type="EMBL" id="CCKQ01017136">
    <property type="protein sequence ID" value="CDW89005.1"/>
    <property type="molecule type" value="Genomic_DNA"/>
</dbReference>
<dbReference type="GO" id="GO:0004360">
    <property type="term" value="F:glutamine-fructose-6-phosphate transaminase (isomerizing) activity"/>
    <property type="evidence" value="ECO:0007669"/>
    <property type="project" value="UniProtKB-EC"/>
</dbReference>
<dbReference type="SUPFAM" id="SSF53697">
    <property type="entry name" value="SIS domain"/>
    <property type="match status" value="1"/>
</dbReference>
<dbReference type="InParanoid" id="A0A078B3A1"/>
<evidence type="ECO:0000259" key="8">
    <source>
        <dbReference type="PROSITE" id="PS51464"/>
    </source>
</evidence>
<evidence type="ECO:0000313" key="9">
    <source>
        <dbReference type="EMBL" id="CDW89005.1"/>
    </source>
</evidence>
<dbReference type="InterPro" id="IPR001347">
    <property type="entry name" value="SIS_dom"/>
</dbReference>
<evidence type="ECO:0000313" key="10">
    <source>
        <dbReference type="Proteomes" id="UP000039865"/>
    </source>
</evidence>
<dbReference type="FunCoup" id="A0A078B3A1">
    <property type="interactions" value="125"/>
</dbReference>
<dbReference type="Pfam" id="PF01380">
    <property type="entry name" value="SIS"/>
    <property type="match status" value="2"/>
</dbReference>
<dbReference type="GO" id="GO:0006047">
    <property type="term" value="P:UDP-N-acetylglucosamine metabolic process"/>
    <property type="evidence" value="ECO:0007669"/>
    <property type="project" value="TreeGrafter"/>
</dbReference>
<dbReference type="PROSITE" id="PS51278">
    <property type="entry name" value="GATASE_TYPE_2"/>
    <property type="match status" value="1"/>
</dbReference>